<reference evidence="4" key="1">
    <citation type="submission" date="2023-03" db="EMBL/GenBank/DDBJ databases">
        <title>Andean soil-derived lignocellulolytic bacterial consortium as a source of novel taxa and putative plastic-active enzymes.</title>
        <authorList>
            <person name="Diaz-Garcia L."/>
            <person name="Chuvochina M."/>
            <person name="Feuerriegel G."/>
            <person name="Bunk B."/>
            <person name="Sproer C."/>
            <person name="Streit W.R."/>
            <person name="Rodriguez L.M."/>
            <person name="Overmann J."/>
            <person name="Jimenez D.J."/>
        </authorList>
    </citation>
    <scope>NUCLEOTIDE SEQUENCE</scope>
    <source>
        <strain evidence="4">MAG 2441</strain>
    </source>
</reference>
<dbReference type="InterPro" id="IPR033880">
    <property type="entry name" value="SPFH_YdjI"/>
</dbReference>
<dbReference type="InterPro" id="IPR025874">
    <property type="entry name" value="DZR"/>
</dbReference>
<dbReference type="CDD" id="cd03408">
    <property type="entry name" value="SPFH_like_u1"/>
    <property type="match status" value="1"/>
</dbReference>
<evidence type="ECO:0000259" key="2">
    <source>
        <dbReference type="Pfam" id="PF12773"/>
    </source>
</evidence>
<proteinExistence type="predicted"/>
<dbReference type="Pfam" id="PF13421">
    <property type="entry name" value="Band_7_1"/>
    <property type="match status" value="1"/>
</dbReference>
<evidence type="ECO:0000259" key="3">
    <source>
        <dbReference type="Pfam" id="PF13421"/>
    </source>
</evidence>
<dbReference type="EMBL" id="CP119317">
    <property type="protein sequence ID" value="WEK53858.1"/>
    <property type="molecule type" value="Genomic_DNA"/>
</dbReference>
<dbReference type="PANTHER" id="PTHR37826:SF2">
    <property type="entry name" value="ZINC-RIBBON DOMAIN-CONTAINING PROTEIN"/>
    <property type="match status" value="1"/>
</dbReference>
<accession>A0AA95JA12</accession>
<dbReference type="Pfam" id="PF12773">
    <property type="entry name" value="DZR"/>
    <property type="match status" value="1"/>
</dbReference>
<dbReference type="Proteomes" id="UP001178662">
    <property type="component" value="Chromosome"/>
</dbReference>
<evidence type="ECO:0000313" key="4">
    <source>
        <dbReference type="EMBL" id="WEK53858.1"/>
    </source>
</evidence>
<feature type="domain" description="SPFH" evidence="3">
    <location>
        <begin position="25"/>
        <end position="234"/>
    </location>
</feature>
<dbReference type="PANTHER" id="PTHR37826">
    <property type="entry name" value="FLOTILLIN BAND_7_5 DOMAIN PROTEIN"/>
    <property type="match status" value="1"/>
</dbReference>
<feature type="compositionally biased region" description="Low complexity" evidence="1">
    <location>
        <begin position="283"/>
        <end position="303"/>
    </location>
</feature>
<sequence length="369" mass="40428">MGFMDFLRGQLIEVIEWLDEKGQLVHRFPAYDNAIKMGAKLIVRESQVAIFVNEGKLADIYGPGTYTLTTQNMPVLTALNSWKHGFTSPFKADVYFVNMSNYTDLKWGTTNPILLRDADFGMVRLRGFGNYSFRVGNADIFMTDIFGTKKEFTTDGITGHLKSMIVSSITDIIGESKTPAVELASSYEEFGELAVQRLQPRFEAIGLILSSLTIENLSLPDEVEKMIDRRTSMGALGNLDNYMKFQTAEAIRDVANNPGGGAVGTGAGLGAGMAFGQMMGQMMQPNNVGQQPSQQQPVQQQPQQPAPPAQPSTTEGQACTNSSCNHILQPNEKFCVECGAPRPQKRFCTQCGHEMNANAKFCSECGTPT</sequence>
<dbReference type="InterPro" id="IPR036013">
    <property type="entry name" value="Band_7/SPFH_dom_sf"/>
</dbReference>
<organism evidence="4 5">
    <name type="scientific">Candidatus Cohnella colombiensis</name>
    <dbReference type="NCBI Taxonomy" id="3121368"/>
    <lineage>
        <taxon>Bacteria</taxon>
        <taxon>Bacillati</taxon>
        <taxon>Bacillota</taxon>
        <taxon>Bacilli</taxon>
        <taxon>Bacillales</taxon>
        <taxon>Paenibacillaceae</taxon>
        <taxon>Cohnella</taxon>
    </lineage>
</organism>
<feature type="domain" description="DZANK-type" evidence="2">
    <location>
        <begin position="322"/>
        <end position="366"/>
    </location>
</feature>
<gene>
    <name evidence="4" type="ORF">P0Y55_15015</name>
</gene>
<evidence type="ECO:0000256" key="1">
    <source>
        <dbReference type="SAM" id="MobiDB-lite"/>
    </source>
</evidence>
<feature type="region of interest" description="Disordered" evidence="1">
    <location>
        <begin position="283"/>
        <end position="320"/>
    </location>
</feature>
<name>A0AA95JA12_9BACL</name>
<protein>
    <submittedName>
        <fullName evidence="4">SPFH domain-containing protein</fullName>
    </submittedName>
</protein>
<dbReference type="AlphaFoldDB" id="A0AA95JA12"/>
<evidence type="ECO:0000313" key="5">
    <source>
        <dbReference type="Proteomes" id="UP001178662"/>
    </source>
</evidence>
<keyword evidence="5" id="KW-1185">Reference proteome</keyword>
<dbReference type="SUPFAM" id="SSF117892">
    <property type="entry name" value="Band 7/SPFH domain"/>
    <property type="match status" value="1"/>
</dbReference>